<evidence type="ECO:0000259" key="1">
    <source>
        <dbReference type="Pfam" id="PF04986"/>
    </source>
</evidence>
<keyword evidence="4" id="KW-1185">Reference proteome</keyword>
<dbReference type="PANTHER" id="PTHR37023">
    <property type="entry name" value="TRANSPOSASE"/>
    <property type="match status" value="1"/>
</dbReference>
<dbReference type="InterPro" id="IPR026889">
    <property type="entry name" value="Zn_Tnp"/>
</dbReference>
<dbReference type="PANTHER" id="PTHR37023:SF1">
    <property type="entry name" value="ISSOD25 TRANSPOSASE TNPA_ISSOD25"/>
    <property type="match status" value="1"/>
</dbReference>
<dbReference type="GO" id="GO:0004803">
    <property type="term" value="F:transposase activity"/>
    <property type="evidence" value="ECO:0007669"/>
    <property type="project" value="InterPro"/>
</dbReference>
<dbReference type="InterPro" id="IPR007069">
    <property type="entry name" value="Transposase_32"/>
</dbReference>
<dbReference type="AlphaFoldDB" id="A0A3P7PJ69"/>
<evidence type="ECO:0000313" key="3">
    <source>
        <dbReference type="EMBL" id="VDN48988.1"/>
    </source>
</evidence>
<dbReference type="Pfam" id="PF14319">
    <property type="entry name" value="Zn_Tnp_IS91"/>
    <property type="match status" value="1"/>
</dbReference>
<feature type="domain" description="Transposase zinc-binding" evidence="2">
    <location>
        <begin position="22"/>
        <end position="112"/>
    </location>
</feature>
<dbReference type="GO" id="GO:0006313">
    <property type="term" value="P:DNA transposition"/>
    <property type="evidence" value="ECO:0007669"/>
    <property type="project" value="InterPro"/>
</dbReference>
<organism evidence="3 4">
    <name type="scientific">Petrocella atlantisensis</name>
    <dbReference type="NCBI Taxonomy" id="2173034"/>
    <lineage>
        <taxon>Bacteria</taxon>
        <taxon>Bacillati</taxon>
        <taxon>Bacillota</taxon>
        <taxon>Clostridia</taxon>
        <taxon>Lachnospirales</taxon>
        <taxon>Vallitaleaceae</taxon>
        <taxon>Petrocella</taxon>
    </lineage>
</organism>
<name>A0A3P7PJ69_9FIRM</name>
<dbReference type="OrthoDB" id="9791273at2"/>
<dbReference type="GO" id="GO:0003677">
    <property type="term" value="F:DNA binding"/>
    <property type="evidence" value="ECO:0007669"/>
    <property type="project" value="InterPro"/>
</dbReference>
<dbReference type="Proteomes" id="UP000279029">
    <property type="component" value="Chromosome"/>
</dbReference>
<proteinExistence type="predicted"/>
<gene>
    <name evidence="3" type="ORF">PATL70BA_3071</name>
</gene>
<dbReference type="Pfam" id="PF04986">
    <property type="entry name" value="Y2_Tnp"/>
    <property type="match status" value="1"/>
</dbReference>
<evidence type="ECO:0000313" key="4">
    <source>
        <dbReference type="Proteomes" id="UP000279029"/>
    </source>
</evidence>
<reference evidence="3 4" key="1">
    <citation type="submission" date="2018-09" db="EMBL/GenBank/DDBJ databases">
        <authorList>
            <person name="Postec A."/>
        </authorList>
    </citation>
    <scope>NUCLEOTIDE SEQUENCE [LARGE SCALE GENOMIC DNA]</scope>
    <source>
        <strain evidence="3">70B-A</strain>
    </source>
</reference>
<evidence type="ECO:0000259" key="2">
    <source>
        <dbReference type="Pfam" id="PF14319"/>
    </source>
</evidence>
<dbReference type="EMBL" id="LR130778">
    <property type="protein sequence ID" value="VDN48988.1"/>
    <property type="molecule type" value="Genomic_DNA"/>
</dbReference>
<dbReference type="KEGG" id="cbar:PATL70BA_3071"/>
<sequence length="392" mass="46091">MIFCYNIIGDVMNSKSFKIKDIFSDRWDDFVALGYPLRPAILHNVSKIINCGDPSMGHALYFCDHCGKIKHVPFTCKSRFCNSCGAKYIQDRAASISSKLIQCEHRHIVFTIPKELRPFFRKDRSLLHLLFHASAATIHAWFYSINKSESFKPGFISTLHTFGRDLKWNPHIHMLITEGASGNKTVWRKIPHIPFTMLRKRWQTTLLDLLHRYLGDSFYKLKTSLFKTYPSGFYVYAKSNMLSNFVDSIKYIIRYTGRPAMAQSRILDYDGEFVTFFYNRHEDNEKVIEKIHVFDFFKRLIVHIPDEQFKMIRYYGLYAKKYKHSSKLFLLMTASKRKFFKQNSHWRARLLLHFGIDPLRCQCGNTMKLLNIFATSKTHLLDKPPPQLYNSA</sequence>
<accession>A0A3P7PJ69</accession>
<protein>
    <submittedName>
        <fullName evidence="3">Transposase</fullName>
    </submittedName>
</protein>
<feature type="domain" description="Transposase IS801/IS1294" evidence="1">
    <location>
        <begin position="154"/>
        <end position="321"/>
    </location>
</feature>